<reference evidence="1" key="1">
    <citation type="journal article" date="2021" name="Proc. Natl. Acad. Sci. U.S.A.">
        <title>A Catalog of Tens of Thousands of Viruses from Human Metagenomes Reveals Hidden Associations with Chronic Diseases.</title>
        <authorList>
            <person name="Tisza M.J."/>
            <person name="Buck C.B."/>
        </authorList>
    </citation>
    <scope>NUCLEOTIDE SEQUENCE</scope>
    <source>
        <strain evidence="1">CtqK313</strain>
    </source>
</reference>
<evidence type="ECO:0000313" key="1">
    <source>
        <dbReference type="EMBL" id="DAF60289.1"/>
    </source>
</evidence>
<accession>A0A8S5TAI0</accession>
<sequence>MGYTHGIPWNDDLIKENIMIVVEKLNLDHFPTHSEMIEVFGNKSLACKIAKHKGTVYWAEKLGLPLKYSDTTFGNKYEIKAISDIYENVGLNSVQTSSRHPYDLLTDNSVKIDVKASKEFTNNCNSKAFTFNLEKKNPTCDIFLLYCLNDDETCRKVLIIPSCSTLGKTQIGVGENSKWNRYENRWEIIKQYSEFFGKYKYQKDVI</sequence>
<protein>
    <submittedName>
        <fullName evidence="1">Uncharacterized protein</fullName>
    </submittedName>
</protein>
<proteinExistence type="predicted"/>
<dbReference type="Gene3D" id="3.40.1350.10">
    <property type="match status" value="1"/>
</dbReference>
<organism evidence="1">
    <name type="scientific">Siphoviridae sp. ctqK313</name>
    <dbReference type="NCBI Taxonomy" id="2827946"/>
    <lineage>
        <taxon>Viruses</taxon>
        <taxon>Duplodnaviria</taxon>
        <taxon>Heunggongvirae</taxon>
        <taxon>Uroviricota</taxon>
        <taxon>Caudoviricetes</taxon>
    </lineage>
</organism>
<dbReference type="GO" id="GO:0003676">
    <property type="term" value="F:nucleic acid binding"/>
    <property type="evidence" value="ECO:0007669"/>
    <property type="project" value="InterPro"/>
</dbReference>
<dbReference type="EMBL" id="BK032785">
    <property type="protein sequence ID" value="DAF60289.1"/>
    <property type="molecule type" value="Genomic_DNA"/>
</dbReference>
<name>A0A8S5TAI0_9CAUD</name>
<dbReference type="InterPro" id="IPR011856">
    <property type="entry name" value="tRNA_endonuc-like_dom_sf"/>
</dbReference>